<dbReference type="EMBL" id="CM047586">
    <property type="protein sequence ID" value="KAI9909427.1"/>
    <property type="molecule type" value="Genomic_DNA"/>
</dbReference>
<accession>A0ACC0VSG2</accession>
<evidence type="ECO:0000313" key="1">
    <source>
        <dbReference type="EMBL" id="KAI9909427.1"/>
    </source>
</evidence>
<protein>
    <submittedName>
        <fullName evidence="1">Uncharacterized protein</fullName>
    </submittedName>
</protein>
<gene>
    <name evidence="1" type="ORF">PsorP6_015224</name>
</gene>
<proteinExistence type="predicted"/>
<name>A0ACC0VSG2_9STRA</name>
<organism evidence="1 2">
    <name type="scientific">Peronosclerospora sorghi</name>
    <dbReference type="NCBI Taxonomy" id="230839"/>
    <lineage>
        <taxon>Eukaryota</taxon>
        <taxon>Sar</taxon>
        <taxon>Stramenopiles</taxon>
        <taxon>Oomycota</taxon>
        <taxon>Peronosporomycetes</taxon>
        <taxon>Peronosporales</taxon>
        <taxon>Peronosporaceae</taxon>
        <taxon>Peronosclerospora</taxon>
    </lineage>
</organism>
<comment type="caution">
    <text evidence="1">The sequence shown here is derived from an EMBL/GenBank/DDBJ whole genome shotgun (WGS) entry which is preliminary data.</text>
</comment>
<evidence type="ECO:0000313" key="2">
    <source>
        <dbReference type="Proteomes" id="UP001163321"/>
    </source>
</evidence>
<keyword evidence="2" id="KW-1185">Reference proteome</keyword>
<reference evidence="1 2" key="1">
    <citation type="journal article" date="2022" name="bioRxiv">
        <title>The genome of the oomycete Peronosclerospora sorghi, a cosmopolitan pathogen of maize and sorghum, is inflated with dispersed pseudogenes.</title>
        <authorList>
            <person name="Fletcher K."/>
            <person name="Martin F."/>
            <person name="Isakeit T."/>
            <person name="Cavanaugh K."/>
            <person name="Magill C."/>
            <person name="Michelmore R."/>
        </authorList>
    </citation>
    <scope>NUCLEOTIDE SEQUENCE [LARGE SCALE GENOMIC DNA]</scope>
    <source>
        <strain evidence="1">P6</strain>
    </source>
</reference>
<sequence length="115" mass="12878">MEERNAMQMKEIDEWETRVRCLKHKREEYADDSPDLVEASPHASERAGDEQVNVLSSTTADTLDLPSVPPIVHAAAIKVQHELRKRTQTIKECSNSVPGFLSAGDPAPLLQRFVL</sequence>
<dbReference type="Proteomes" id="UP001163321">
    <property type="component" value="Chromosome 7"/>
</dbReference>